<dbReference type="OrthoDB" id="8634103at2"/>
<accession>A0A1H2HE47</accession>
<gene>
    <name evidence="2" type="ORF">SAMN05216210_2980</name>
</gene>
<evidence type="ECO:0000313" key="3">
    <source>
        <dbReference type="Proteomes" id="UP000243924"/>
    </source>
</evidence>
<dbReference type="InterPro" id="IPR036282">
    <property type="entry name" value="Glutathione-S-Trfase_C_sf"/>
</dbReference>
<dbReference type="AlphaFoldDB" id="A0A1H2HE47"/>
<keyword evidence="3" id="KW-1185">Reference proteome</keyword>
<dbReference type="STRING" id="1434072.SAMN05216210_2980"/>
<dbReference type="GO" id="GO:0016740">
    <property type="term" value="F:transferase activity"/>
    <property type="evidence" value="ECO:0007669"/>
    <property type="project" value="UniProtKB-KW"/>
</dbReference>
<dbReference type="EMBL" id="LT629787">
    <property type="protein sequence ID" value="SDU30181.1"/>
    <property type="molecule type" value="Genomic_DNA"/>
</dbReference>
<dbReference type="SUPFAM" id="SSF52833">
    <property type="entry name" value="Thioredoxin-like"/>
    <property type="match status" value="1"/>
</dbReference>
<dbReference type="SUPFAM" id="SSF47616">
    <property type="entry name" value="GST C-terminal domain-like"/>
    <property type="match status" value="1"/>
</dbReference>
<keyword evidence="2" id="KW-0808">Transferase</keyword>
<dbReference type="Pfam" id="PF13409">
    <property type="entry name" value="GST_N_2"/>
    <property type="match status" value="1"/>
</dbReference>
<dbReference type="Gene3D" id="1.20.1050.10">
    <property type="match status" value="1"/>
</dbReference>
<proteinExistence type="predicted"/>
<dbReference type="InterPro" id="IPR036249">
    <property type="entry name" value="Thioredoxin-like_sf"/>
</dbReference>
<dbReference type="Gene3D" id="3.40.30.10">
    <property type="entry name" value="Glutaredoxin"/>
    <property type="match status" value="1"/>
</dbReference>
<evidence type="ECO:0000259" key="1">
    <source>
        <dbReference type="PROSITE" id="PS50404"/>
    </source>
</evidence>
<dbReference type="PROSITE" id="PS50404">
    <property type="entry name" value="GST_NTER"/>
    <property type="match status" value="1"/>
</dbReference>
<dbReference type="Proteomes" id="UP000243924">
    <property type="component" value="Chromosome I"/>
</dbReference>
<reference evidence="3" key="1">
    <citation type="submission" date="2016-10" db="EMBL/GenBank/DDBJ databases">
        <authorList>
            <person name="Varghese N."/>
            <person name="Submissions S."/>
        </authorList>
    </citation>
    <scope>NUCLEOTIDE SEQUENCE [LARGE SCALE GENOMIC DNA]</scope>
    <source>
        <strain evidence="3">CECT 8338</strain>
    </source>
</reference>
<evidence type="ECO:0000313" key="2">
    <source>
        <dbReference type="EMBL" id="SDU30181.1"/>
    </source>
</evidence>
<organism evidence="2 3">
    <name type="scientific">Halopseudomonas salegens</name>
    <dbReference type="NCBI Taxonomy" id="1434072"/>
    <lineage>
        <taxon>Bacteria</taxon>
        <taxon>Pseudomonadati</taxon>
        <taxon>Pseudomonadota</taxon>
        <taxon>Gammaproteobacteria</taxon>
        <taxon>Pseudomonadales</taxon>
        <taxon>Pseudomonadaceae</taxon>
        <taxon>Halopseudomonas</taxon>
    </lineage>
</organism>
<name>A0A1H2HE47_9GAMM</name>
<dbReference type="InterPro" id="IPR004045">
    <property type="entry name" value="Glutathione_S-Trfase_N"/>
</dbReference>
<feature type="domain" description="GST N-terminal" evidence="1">
    <location>
        <begin position="1"/>
        <end position="80"/>
    </location>
</feature>
<dbReference type="RefSeq" id="WP_092388365.1">
    <property type="nucleotide sequence ID" value="NZ_LT629787.1"/>
</dbReference>
<sequence length="199" mass="22079">MQLHLNRTSPYARVARIIALELGLDDRLELVWSDPWADEPALLAANPCGRVPVLITDDGESIAESLLIAQYLQRLSSRVSLLPDASAAGTLHLAGIGYGLMEAAFNTVIQRKHHGKEADASVLGQRRLRAIERSADALEARYAETAPADLTMGDIIVMVALDYLTFRLPELQWPVKREHLQARYSEISSRQSFRDTAFS</sequence>
<protein>
    <submittedName>
        <fullName evidence="2">Glutathione S-transferase</fullName>
    </submittedName>
</protein>